<dbReference type="Proteomes" id="UP001642483">
    <property type="component" value="Unassembled WGS sequence"/>
</dbReference>
<feature type="compositionally biased region" description="Acidic residues" evidence="1">
    <location>
        <begin position="17"/>
        <end position="36"/>
    </location>
</feature>
<gene>
    <name evidence="2" type="ORF">CVLEPA_LOCUS16336</name>
</gene>
<organism evidence="2 3">
    <name type="scientific">Clavelina lepadiformis</name>
    <name type="common">Light-bulb sea squirt</name>
    <name type="synonym">Ascidia lepadiformis</name>
    <dbReference type="NCBI Taxonomy" id="159417"/>
    <lineage>
        <taxon>Eukaryota</taxon>
        <taxon>Metazoa</taxon>
        <taxon>Chordata</taxon>
        <taxon>Tunicata</taxon>
        <taxon>Ascidiacea</taxon>
        <taxon>Aplousobranchia</taxon>
        <taxon>Clavelinidae</taxon>
        <taxon>Clavelina</taxon>
    </lineage>
</organism>
<feature type="compositionally biased region" description="Polar residues" evidence="1">
    <location>
        <begin position="88"/>
        <end position="108"/>
    </location>
</feature>
<protein>
    <submittedName>
        <fullName evidence="2">Uncharacterized protein</fullName>
    </submittedName>
</protein>
<feature type="region of interest" description="Disordered" evidence="1">
    <location>
        <begin position="66"/>
        <end position="117"/>
    </location>
</feature>
<proteinExistence type="predicted"/>
<keyword evidence="3" id="KW-1185">Reference proteome</keyword>
<comment type="caution">
    <text evidence="2">The sequence shown here is derived from an EMBL/GenBank/DDBJ whole genome shotgun (WGS) entry which is preliminary data.</text>
</comment>
<sequence length="117" mass="12893">MEAALEKKSSSIKSLQIEDDPDEDHNEQTEFDEVNDADPNKSGLSHSLNEVVDSNEGLHDEVFKRVEPSVDAPSPPKTENIAEDAQTWPESMTNGENKTSADLATETMNVEMEQGMS</sequence>
<name>A0ABP0G017_CLALP</name>
<dbReference type="EMBL" id="CAWYQH010000099">
    <property type="protein sequence ID" value="CAK8685193.1"/>
    <property type="molecule type" value="Genomic_DNA"/>
</dbReference>
<evidence type="ECO:0000313" key="3">
    <source>
        <dbReference type="Proteomes" id="UP001642483"/>
    </source>
</evidence>
<evidence type="ECO:0000256" key="1">
    <source>
        <dbReference type="SAM" id="MobiDB-lite"/>
    </source>
</evidence>
<accession>A0ABP0G017</accession>
<evidence type="ECO:0000313" key="2">
    <source>
        <dbReference type="EMBL" id="CAK8685193.1"/>
    </source>
</evidence>
<reference evidence="2 3" key="1">
    <citation type="submission" date="2024-02" db="EMBL/GenBank/DDBJ databases">
        <authorList>
            <person name="Daric V."/>
            <person name="Darras S."/>
        </authorList>
    </citation>
    <scope>NUCLEOTIDE SEQUENCE [LARGE SCALE GENOMIC DNA]</scope>
</reference>
<feature type="region of interest" description="Disordered" evidence="1">
    <location>
        <begin position="1"/>
        <end position="47"/>
    </location>
</feature>